<organism evidence="2 3">
    <name type="scientific">Daphnia galeata</name>
    <dbReference type="NCBI Taxonomy" id="27404"/>
    <lineage>
        <taxon>Eukaryota</taxon>
        <taxon>Metazoa</taxon>
        <taxon>Ecdysozoa</taxon>
        <taxon>Arthropoda</taxon>
        <taxon>Crustacea</taxon>
        <taxon>Branchiopoda</taxon>
        <taxon>Diplostraca</taxon>
        <taxon>Cladocera</taxon>
        <taxon>Anomopoda</taxon>
        <taxon>Daphniidae</taxon>
        <taxon>Daphnia</taxon>
    </lineage>
</organism>
<evidence type="ECO:0000313" key="2">
    <source>
        <dbReference type="EMBL" id="CAH0106185.1"/>
    </source>
</evidence>
<feature type="compositionally biased region" description="Polar residues" evidence="1">
    <location>
        <begin position="45"/>
        <end position="61"/>
    </location>
</feature>
<dbReference type="EMBL" id="CAKKLH010000223">
    <property type="protein sequence ID" value="CAH0106185.1"/>
    <property type="molecule type" value="Genomic_DNA"/>
</dbReference>
<reference evidence="2" key="1">
    <citation type="submission" date="2021-11" db="EMBL/GenBank/DDBJ databases">
        <authorList>
            <person name="Schell T."/>
        </authorList>
    </citation>
    <scope>NUCLEOTIDE SEQUENCE</scope>
    <source>
        <strain evidence="2">M5</strain>
    </source>
</reference>
<feature type="region of interest" description="Disordered" evidence="1">
    <location>
        <begin position="45"/>
        <end position="67"/>
    </location>
</feature>
<name>A0A8J2WP12_9CRUS</name>
<keyword evidence="3" id="KW-1185">Reference proteome</keyword>
<evidence type="ECO:0000256" key="1">
    <source>
        <dbReference type="SAM" id="MobiDB-lite"/>
    </source>
</evidence>
<dbReference type="AlphaFoldDB" id="A0A8J2WP12"/>
<evidence type="ECO:0000313" key="3">
    <source>
        <dbReference type="Proteomes" id="UP000789390"/>
    </source>
</evidence>
<dbReference type="Proteomes" id="UP000789390">
    <property type="component" value="Unassembled WGS sequence"/>
</dbReference>
<gene>
    <name evidence="2" type="ORF">DGAL_LOCUS9336</name>
</gene>
<comment type="caution">
    <text evidence="2">The sequence shown here is derived from an EMBL/GenBank/DDBJ whole genome shotgun (WGS) entry which is preliminary data.</text>
</comment>
<accession>A0A8J2WP12</accession>
<proteinExistence type="predicted"/>
<protein>
    <submittedName>
        <fullName evidence="2">Uncharacterized protein</fullName>
    </submittedName>
</protein>
<sequence>MGNSQILEIATANNVSLKQKTDQQQQEKMITHSCLFQLFQQSEQEIPSQHSLKNDASSCSSPLRGIR</sequence>